<dbReference type="Gene3D" id="2.100.10.30">
    <property type="entry name" value="Jacalin-like lectin domain"/>
    <property type="match status" value="1"/>
</dbReference>
<dbReference type="InterPro" id="IPR001229">
    <property type="entry name" value="Jacalin-like_lectin_dom"/>
</dbReference>
<keyword evidence="1" id="KW-0430">Lectin</keyword>
<dbReference type="Pfam" id="PF01419">
    <property type="entry name" value="Jacalin"/>
    <property type="match status" value="1"/>
</dbReference>
<evidence type="ECO:0000313" key="4">
    <source>
        <dbReference type="Proteomes" id="UP000631114"/>
    </source>
</evidence>
<dbReference type="SMART" id="SM00915">
    <property type="entry name" value="Jacalin"/>
    <property type="match status" value="1"/>
</dbReference>
<dbReference type="InterPro" id="IPR036404">
    <property type="entry name" value="Jacalin-like_lectin_dom_sf"/>
</dbReference>
<dbReference type="AlphaFoldDB" id="A0A835L9R4"/>
<protein>
    <recommendedName>
        <fullName evidence="2">Jacalin-type lectin domain-containing protein</fullName>
    </recommendedName>
</protein>
<feature type="non-terminal residue" evidence="3">
    <location>
        <position position="130"/>
    </location>
</feature>
<accession>A0A835L9R4</accession>
<name>A0A835L9R4_9MAGN</name>
<dbReference type="PROSITE" id="PS51752">
    <property type="entry name" value="JACALIN_LECTIN"/>
    <property type="match status" value="1"/>
</dbReference>
<dbReference type="Proteomes" id="UP000631114">
    <property type="component" value="Unassembled WGS sequence"/>
</dbReference>
<evidence type="ECO:0000256" key="1">
    <source>
        <dbReference type="ARBA" id="ARBA00022734"/>
    </source>
</evidence>
<feature type="domain" description="Jacalin-type lectin" evidence="2">
    <location>
        <begin position="15"/>
        <end position="130"/>
    </location>
</feature>
<dbReference type="OrthoDB" id="1372089at2759"/>
<gene>
    <name evidence="3" type="ORF">IFM89_001066</name>
</gene>
<comment type="caution">
    <text evidence="3">The sequence shown here is derived from an EMBL/GenBank/DDBJ whole genome shotgun (WGS) entry which is preliminary data.</text>
</comment>
<dbReference type="EMBL" id="JADFTS010000009">
    <property type="protein sequence ID" value="KAF9587318.1"/>
    <property type="molecule type" value="Genomic_DNA"/>
</dbReference>
<keyword evidence="4" id="KW-1185">Reference proteome</keyword>
<evidence type="ECO:0000259" key="2">
    <source>
        <dbReference type="PROSITE" id="PS51752"/>
    </source>
</evidence>
<dbReference type="SUPFAM" id="SSF51101">
    <property type="entry name" value="Mannose-binding lectins"/>
    <property type="match status" value="1"/>
</dbReference>
<sequence length="130" mass="13974">AHIPCPSMMKEVISPLGVGPWGGIGGKPFDDGTYSGIKQIYVHRGNDVVHSMLIEYDRNGCSVCSQKHGGPGGDICNRGRYGTFGEEAGIFFTSGDVSGKVVGPAWKMWSIPGCHWRPSGILLNNTHFSH</sequence>
<proteinExistence type="predicted"/>
<dbReference type="GO" id="GO:0030246">
    <property type="term" value="F:carbohydrate binding"/>
    <property type="evidence" value="ECO:0007669"/>
    <property type="project" value="UniProtKB-KW"/>
</dbReference>
<reference evidence="3 4" key="1">
    <citation type="submission" date="2020-10" db="EMBL/GenBank/DDBJ databases">
        <title>The Coptis chinensis genome and diversification of protoberbering-type alkaloids.</title>
        <authorList>
            <person name="Wang B."/>
            <person name="Shu S."/>
            <person name="Song C."/>
            <person name="Liu Y."/>
        </authorList>
    </citation>
    <scope>NUCLEOTIDE SEQUENCE [LARGE SCALE GENOMIC DNA]</scope>
    <source>
        <strain evidence="3">HL-2020</strain>
        <tissue evidence="3">Leaf</tissue>
    </source>
</reference>
<evidence type="ECO:0000313" key="3">
    <source>
        <dbReference type="EMBL" id="KAF9587318.1"/>
    </source>
</evidence>
<organism evidence="3 4">
    <name type="scientific">Coptis chinensis</name>
    <dbReference type="NCBI Taxonomy" id="261450"/>
    <lineage>
        <taxon>Eukaryota</taxon>
        <taxon>Viridiplantae</taxon>
        <taxon>Streptophyta</taxon>
        <taxon>Embryophyta</taxon>
        <taxon>Tracheophyta</taxon>
        <taxon>Spermatophyta</taxon>
        <taxon>Magnoliopsida</taxon>
        <taxon>Ranunculales</taxon>
        <taxon>Ranunculaceae</taxon>
        <taxon>Coptidoideae</taxon>
        <taxon>Coptis</taxon>
    </lineage>
</organism>